<evidence type="ECO:0000313" key="3">
    <source>
        <dbReference type="Proteomes" id="UP000566819"/>
    </source>
</evidence>
<dbReference type="EMBL" id="JAAMPI010002695">
    <property type="protein sequence ID" value="KAF4609835.1"/>
    <property type="molecule type" value="Genomic_DNA"/>
</dbReference>
<dbReference type="AlphaFoldDB" id="A0A8H4QFH7"/>
<evidence type="ECO:0000259" key="1">
    <source>
        <dbReference type="Pfam" id="PF06985"/>
    </source>
</evidence>
<dbReference type="PANTHER" id="PTHR24148">
    <property type="entry name" value="ANKYRIN REPEAT DOMAIN-CONTAINING PROTEIN 39 HOMOLOG-RELATED"/>
    <property type="match status" value="1"/>
</dbReference>
<keyword evidence="3" id="KW-1185">Reference proteome</keyword>
<comment type="caution">
    <text evidence="2">The sequence shown here is derived from an EMBL/GenBank/DDBJ whole genome shotgun (WGS) entry which is preliminary data.</text>
</comment>
<accession>A0A8H4QFH7</accession>
<dbReference type="Pfam" id="PF06985">
    <property type="entry name" value="HET"/>
    <property type="match status" value="1"/>
</dbReference>
<dbReference type="Proteomes" id="UP000566819">
    <property type="component" value="Unassembled WGS sequence"/>
</dbReference>
<evidence type="ECO:0000313" key="2">
    <source>
        <dbReference type="EMBL" id="KAF4609835.1"/>
    </source>
</evidence>
<dbReference type="InterPro" id="IPR010730">
    <property type="entry name" value="HET"/>
</dbReference>
<gene>
    <name evidence="2" type="ORF">G7Y89_g15788</name>
</gene>
<proteinExistence type="predicted"/>
<protein>
    <recommendedName>
        <fullName evidence="1">Heterokaryon incompatibility domain-containing protein</fullName>
    </recommendedName>
</protein>
<organism evidence="2 3">
    <name type="scientific">Cudoniella acicularis</name>
    <dbReference type="NCBI Taxonomy" id="354080"/>
    <lineage>
        <taxon>Eukaryota</taxon>
        <taxon>Fungi</taxon>
        <taxon>Dikarya</taxon>
        <taxon>Ascomycota</taxon>
        <taxon>Pezizomycotina</taxon>
        <taxon>Leotiomycetes</taxon>
        <taxon>Helotiales</taxon>
        <taxon>Tricladiaceae</taxon>
        <taxon>Cudoniella</taxon>
    </lineage>
</organism>
<reference evidence="2 3" key="1">
    <citation type="submission" date="2020-03" db="EMBL/GenBank/DDBJ databases">
        <title>Draft Genome Sequence of Cudoniella acicularis.</title>
        <authorList>
            <person name="Buettner E."/>
            <person name="Kellner H."/>
        </authorList>
    </citation>
    <scope>NUCLEOTIDE SEQUENCE [LARGE SCALE GENOMIC DNA]</scope>
    <source>
        <strain evidence="2 3">DSM 108380</strain>
    </source>
</reference>
<dbReference type="OrthoDB" id="2157530at2759"/>
<feature type="domain" description="Heterokaryon incompatibility" evidence="1">
    <location>
        <begin position="72"/>
        <end position="210"/>
    </location>
</feature>
<dbReference type="InterPro" id="IPR052895">
    <property type="entry name" value="HetReg/Transcr_Mod"/>
</dbReference>
<dbReference type="PANTHER" id="PTHR24148:SF64">
    <property type="entry name" value="HETEROKARYON INCOMPATIBILITY DOMAIN-CONTAINING PROTEIN"/>
    <property type="match status" value="1"/>
</dbReference>
<name>A0A8H4QFH7_9HELO</name>
<sequence length="583" mass="66479">MNTFRNLFCCCTPSSRLYNKIGGDDETWRFTYKRLNHEVHEFRLLKLLPDPSFSSKLRIEIQKATLQHPPKYEALSYVWGGPDITVPIQCGLGSQELMITTNLELALRYLRLESKSRFLWVDALCINQQDIEERNQQVTQMRRIYLEATRAVVWLGEEEDARAALEFCKTLQDRRGQSGKYADHNDPVRRDACKRLFARSWWERTWTLQEVLHNRPVEVYIGKLTISLDELCKNFEPYQYEAVSQKALQEDLDRRSGGSLSGDEEFFSITEDGQPVRTTGYEQLVKVIDPLQQIPAVISRVRSGKHISTAAIFGIVDLGRSLANFRDQKCSDPRDKVFALLGMAITTPGVVVDYSASKSIVYSTVMKAMLYCEGNPLLWVESRERPVSAIGLPSWVPDWTANQNDVARVIALLFDDFSASGSGHLSRGRLDLLETIQFDDSTLILSGIYIAIVDRVGLRSLTRRTVDGLKDIAQVFTYDTNSDRRRDKITQSADLEACRTMRNTNWGPLLTEVGDIIVVAVASTIPLVLRKRGGFYLFVGGCWLIDRELEATRSDNWQSDPAFSRIMHGSAWDESKLEKFYIH</sequence>